<reference evidence="2" key="1">
    <citation type="journal article" date="2022" name="New Phytol.">
        <title>Phylogenomic structure and speciation in an emerging model: the Sphagnum magellanicum complex (Bryophyta).</title>
        <authorList>
            <person name="Shaw A.J."/>
            <person name="Piatkowski B."/>
            <person name="Duffy A.M."/>
            <person name="Aguero B."/>
            <person name="Imwattana K."/>
            <person name="Nieto-Lugilde M."/>
            <person name="Healey A."/>
            <person name="Weston D.J."/>
            <person name="Patel M.N."/>
            <person name="Schmutz J."/>
            <person name="Grimwood J."/>
            <person name="Yavitt J.B."/>
            <person name="Hassel K."/>
            <person name="Stenoien H.K."/>
            <person name="Flatberg K.I."/>
            <person name="Bickford C.P."/>
            <person name="Hicks K.A."/>
        </authorList>
    </citation>
    <scope>NUCLEOTIDE SEQUENCE [LARGE SCALE GENOMIC DNA]</scope>
</reference>
<dbReference type="EMBL" id="CM038913">
    <property type="protein sequence ID" value="KAH9556604.1"/>
    <property type="molecule type" value="Genomic_DNA"/>
</dbReference>
<evidence type="ECO:0000313" key="1">
    <source>
        <dbReference type="EMBL" id="KAH9556604.1"/>
    </source>
</evidence>
<protein>
    <submittedName>
        <fullName evidence="1">Uncharacterized protein</fullName>
    </submittedName>
</protein>
<accession>A0ACB8HK48</accession>
<comment type="caution">
    <text evidence="1">The sequence shown here is derived from an EMBL/GenBank/DDBJ whole genome shotgun (WGS) entry which is preliminary data.</text>
</comment>
<keyword evidence="2" id="KW-1185">Reference proteome</keyword>
<dbReference type="Proteomes" id="UP000828922">
    <property type="component" value="Linkage Group LG07"/>
</dbReference>
<gene>
    <name evidence="1" type="ORF">CY35_07G038100</name>
</gene>
<organism evidence="1 2">
    <name type="scientific">Sphagnum magellanicum</name>
    <dbReference type="NCBI Taxonomy" id="128215"/>
    <lineage>
        <taxon>Eukaryota</taxon>
        <taxon>Viridiplantae</taxon>
        <taxon>Streptophyta</taxon>
        <taxon>Embryophyta</taxon>
        <taxon>Bryophyta</taxon>
        <taxon>Sphagnophytina</taxon>
        <taxon>Sphagnopsida</taxon>
        <taxon>Sphagnales</taxon>
        <taxon>Sphagnaceae</taxon>
        <taxon>Sphagnum</taxon>
    </lineage>
</organism>
<proteinExistence type="predicted"/>
<name>A0ACB8HK48_9BRYO</name>
<evidence type="ECO:0000313" key="2">
    <source>
        <dbReference type="Proteomes" id="UP000828922"/>
    </source>
</evidence>
<sequence>MAMAMMRRTVAAALRKGIKSCMQQREVVGSYSSSSSSSSSAGFFVLLENQSLVVKRTREFWSLGLGCWAQQQVRLASTEIVSHTSGDDRGLLRVLKAEIEHEDVAYNPPRILARGPPRPFTLTDTAGKPEVILRRSFGEEDIALTCVTQPSDFVGGGGEGDSYNEEHEDQDPDEQRVVNVKVSVTKGADQPVLEFSCLCQPDSIAIEHVCYLESKDLKDTFYDGPEFSTLDESLQKQFERYLDARGINGELSNYLLDLLEDKEEREYIRWLRNIEFFLTK</sequence>